<evidence type="ECO:0008006" key="13">
    <source>
        <dbReference type="Google" id="ProtNLM"/>
    </source>
</evidence>
<name>A0A172THW2_9BACL</name>
<dbReference type="Gene3D" id="3.40.50.2300">
    <property type="match status" value="1"/>
</dbReference>
<dbReference type="PROSITE" id="PS00041">
    <property type="entry name" value="HTH_ARAC_FAMILY_1"/>
    <property type="match status" value="1"/>
</dbReference>
<dbReference type="SUPFAM" id="SSF52172">
    <property type="entry name" value="CheY-like"/>
    <property type="match status" value="1"/>
</dbReference>
<dbReference type="InterPro" id="IPR020449">
    <property type="entry name" value="Tscrpt_reg_AraC-type_HTH"/>
</dbReference>
<dbReference type="InterPro" id="IPR018062">
    <property type="entry name" value="HTH_AraC-typ_CS"/>
</dbReference>
<keyword evidence="6" id="KW-0238">DNA-binding</keyword>
<evidence type="ECO:0000256" key="1">
    <source>
        <dbReference type="ARBA" id="ARBA00004496"/>
    </source>
</evidence>
<dbReference type="Gene3D" id="1.10.10.60">
    <property type="entry name" value="Homeodomain-like"/>
    <property type="match status" value="2"/>
</dbReference>
<keyword evidence="5" id="KW-0805">Transcription regulation</keyword>
<dbReference type="EMBL" id="CP011388">
    <property type="protein sequence ID" value="ANE46552.1"/>
    <property type="molecule type" value="Genomic_DNA"/>
</dbReference>
<evidence type="ECO:0000256" key="3">
    <source>
        <dbReference type="ARBA" id="ARBA00022553"/>
    </source>
</evidence>
<keyword evidence="2" id="KW-0963">Cytoplasm</keyword>
<dbReference type="AlphaFoldDB" id="A0A172THW2"/>
<dbReference type="PROSITE" id="PS01124">
    <property type="entry name" value="HTH_ARAC_FAMILY_2"/>
    <property type="match status" value="1"/>
</dbReference>
<evidence type="ECO:0000313" key="12">
    <source>
        <dbReference type="Proteomes" id="UP000076927"/>
    </source>
</evidence>
<dbReference type="Pfam" id="PF12833">
    <property type="entry name" value="HTH_18"/>
    <property type="match status" value="1"/>
</dbReference>
<dbReference type="GO" id="GO:0000160">
    <property type="term" value="P:phosphorelay signal transduction system"/>
    <property type="evidence" value="ECO:0007669"/>
    <property type="project" value="UniProtKB-KW"/>
</dbReference>
<dbReference type="OrthoDB" id="159632at2"/>
<feature type="domain" description="HTH araC/xylS-type" evidence="9">
    <location>
        <begin position="305"/>
        <end position="403"/>
    </location>
</feature>
<dbReference type="RefSeq" id="WP_068606109.1">
    <property type="nucleotide sequence ID" value="NZ_CP011388.1"/>
</dbReference>
<evidence type="ECO:0000259" key="9">
    <source>
        <dbReference type="PROSITE" id="PS01124"/>
    </source>
</evidence>
<dbReference type="GO" id="GO:0043565">
    <property type="term" value="F:sequence-specific DNA binding"/>
    <property type="evidence" value="ECO:0007669"/>
    <property type="project" value="InterPro"/>
</dbReference>
<keyword evidence="12" id="KW-1185">Reference proteome</keyword>
<dbReference type="InterPro" id="IPR001789">
    <property type="entry name" value="Sig_transdc_resp-reg_receiver"/>
</dbReference>
<dbReference type="SMART" id="SM00448">
    <property type="entry name" value="REC"/>
    <property type="match status" value="1"/>
</dbReference>
<dbReference type="PANTHER" id="PTHR42713">
    <property type="entry name" value="HISTIDINE KINASE-RELATED"/>
    <property type="match status" value="1"/>
</dbReference>
<dbReference type="PRINTS" id="PR00032">
    <property type="entry name" value="HTHARAC"/>
</dbReference>
<feature type="modified residue" description="4-aspartylphosphate" evidence="8">
    <location>
        <position position="55"/>
    </location>
</feature>
<dbReference type="SUPFAM" id="SSF46689">
    <property type="entry name" value="Homeodomain-like"/>
    <property type="match status" value="2"/>
</dbReference>
<proteinExistence type="predicted"/>
<dbReference type="KEGG" id="pswu:SY83_09985"/>
<sequence>MLNVLLVDDEVLVRKFMRSLMDWESEGFQIRGEASHGEEALDMLMAEPIDIVITDIRMPVMDGLKLTERIRELKLPCKIIILTGYDDFQYTRKALQLQVQDYIHKPTVTSEELLATLTHIAQELKKSQSAEWVQRLMWDGAQDKRKKVITRLLSASADPSQQVDHLIPLLREQFSFPEGFRFALFSVTLPRDYRPEYASSALTVNLEMMEEQAELYFQQASPDTQTIVTRIDDRLAVISEKLPENPLTELQDKLRADYSAEVMGTVSPGYHRLEELPRVYKQCSDELERMIQEQQEHAHTHVLIVKALQFIHERYMEELTLERIGEHIHMSSAYFSRLFYKETGINFSEHLTKVRIEQAKRLLENSNLKIYEIAEKAGYQNSKYFLKLFRDYTGMTPGDYRESTKNRP</sequence>
<dbReference type="CDD" id="cd17536">
    <property type="entry name" value="REC_YesN-like"/>
    <property type="match status" value="1"/>
</dbReference>
<dbReference type="InterPro" id="IPR018060">
    <property type="entry name" value="HTH_AraC"/>
</dbReference>
<dbReference type="GO" id="GO:0005737">
    <property type="term" value="C:cytoplasm"/>
    <property type="evidence" value="ECO:0007669"/>
    <property type="project" value="UniProtKB-SubCell"/>
</dbReference>
<gene>
    <name evidence="11" type="ORF">SY83_09985</name>
</gene>
<evidence type="ECO:0000313" key="11">
    <source>
        <dbReference type="EMBL" id="ANE46552.1"/>
    </source>
</evidence>
<dbReference type="GO" id="GO:0003700">
    <property type="term" value="F:DNA-binding transcription factor activity"/>
    <property type="evidence" value="ECO:0007669"/>
    <property type="project" value="InterPro"/>
</dbReference>
<evidence type="ECO:0000259" key="10">
    <source>
        <dbReference type="PROSITE" id="PS50110"/>
    </source>
</evidence>
<dbReference type="PATRIC" id="fig|1178515.4.peg.2000"/>
<evidence type="ECO:0000256" key="8">
    <source>
        <dbReference type="PROSITE-ProRule" id="PRU00169"/>
    </source>
</evidence>
<dbReference type="STRING" id="1178515.SY83_09985"/>
<feature type="domain" description="Response regulatory" evidence="10">
    <location>
        <begin position="3"/>
        <end position="120"/>
    </location>
</feature>
<evidence type="ECO:0000256" key="4">
    <source>
        <dbReference type="ARBA" id="ARBA00023012"/>
    </source>
</evidence>
<evidence type="ECO:0000256" key="2">
    <source>
        <dbReference type="ARBA" id="ARBA00022490"/>
    </source>
</evidence>
<keyword evidence="3 8" id="KW-0597">Phosphoprotein</keyword>
<organism evidence="11 12">
    <name type="scientific">Paenibacillus swuensis</name>
    <dbReference type="NCBI Taxonomy" id="1178515"/>
    <lineage>
        <taxon>Bacteria</taxon>
        <taxon>Bacillati</taxon>
        <taxon>Bacillota</taxon>
        <taxon>Bacilli</taxon>
        <taxon>Bacillales</taxon>
        <taxon>Paenibacillaceae</taxon>
        <taxon>Paenibacillus</taxon>
    </lineage>
</organism>
<dbReference type="Proteomes" id="UP000076927">
    <property type="component" value="Chromosome"/>
</dbReference>
<evidence type="ECO:0000256" key="5">
    <source>
        <dbReference type="ARBA" id="ARBA00023015"/>
    </source>
</evidence>
<dbReference type="SMART" id="SM00342">
    <property type="entry name" value="HTH_ARAC"/>
    <property type="match status" value="1"/>
</dbReference>
<evidence type="ECO:0000256" key="6">
    <source>
        <dbReference type="ARBA" id="ARBA00023125"/>
    </source>
</evidence>
<keyword evidence="4" id="KW-0902">Two-component regulatory system</keyword>
<accession>A0A172THW2</accession>
<dbReference type="PANTHER" id="PTHR42713:SF3">
    <property type="entry name" value="TRANSCRIPTIONAL REGULATORY PROTEIN HPTR"/>
    <property type="match status" value="1"/>
</dbReference>
<dbReference type="InterPro" id="IPR051552">
    <property type="entry name" value="HptR"/>
</dbReference>
<dbReference type="InterPro" id="IPR009057">
    <property type="entry name" value="Homeodomain-like_sf"/>
</dbReference>
<comment type="subcellular location">
    <subcellularLocation>
        <location evidence="1">Cytoplasm</location>
    </subcellularLocation>
</comment>
<protein>
    <recommendedName>
        <fullName evidence="13">AraC family transcriptional regulator</fullName>
    </recommendedName>
</protein>
<dbReference type="PROSITE" id="PS50110">
    <property type="entry name" value="RESPONSE_REGULATORY"/>
    <property type="match status" value="1"/>
</dbReference>
<reference evidence="11 12" key="1">
    <citation type="submission" date="2015-01" db="EMBL/GenBank/DDBJ databases">
        <title>Paenibacillus swuensis/DY6/whole genome sequencing.</title>
        <authorList>
            <person name="Kim M.K."/>
            <person name="Srinivasan S."/>
            <person name="Lee J.-J."/>
        </authorList>
    </citation>
    <scope>NUCLEOTIDE SEQUENCE [LARGE SCALE GENOMIC DNA]</scope>
    <source>
        <strain evidence="11 12">DY6</strain>
    </source>
</reference>
<evidence type="ECO:0000256" key="7">
    <source>
        <dbReference type="ARBA" id="ARBA00023163"/>
    </source>
</evidence>
<dbReference type="Pfam" id="PF00072">
    <property type="entry name" value="Response_reg"/>
    <property type="match status" value="1"/>
</dbReference>
<dbReference type="InterPro" id="IPR011006">
    <property type="entry name" value="CheY-like_superfamily"/>
</dbReference>
<keyword evidence="7" id="KW-0804">Transcription</keyword>